<evidence type="ECO:0000313" key="7">
    <source>
        <dbReference type="Proteomes" id="UP000254150"/>
    </source>
</evidence>
<dbReference type="EMBL" id="UHID01000003">
    <property type="protein sequence ID" value="SUP30009.1"/>
    <property type="molecule type" value="Genomic_DNA"/>
</dbReference>
<keyword evidence="2 6" id="KW-0808">Transferase</keyword>
<proteinExistence type="predicted"/>
<evidence type="ECO:0000256" key="3">
    <source>
        <dbReference type="ARBA" id="ARBA00023268"/>
    </source>
</evidence>
<dbReference type="Gene3D" id="3.40.47.10">
    <property type="match status" value="1"/>
</dbReference>
<dbReference type="InterPro" id="IPR016039">
    <property type="entry name" value="Thiolase-like"/>
</dbReference>
<dbReference type="Pfam" id="PF00109">
    <property type="entry name" value="ketoacyl-synt"/>
    <property type="match status" value="1"/>
</dbReference>
<evidence type="ECO:0000313" key="6">
    <source>
        <dbReference type="EMBL" id="SUP30009.1"/>
    </source>
</evidence>
<dbReference type="GO" id="GO:0004315">
    <property type="term" value="F:3-oxoacyl-[acyl-carrier-protein] synthase activity"/>
    <property type="evidence" value="ECO:0007669"/>
    <property type="project" value="UniProtKB-EC"/>
</dbReference>
<gene>
    <name evidence="6" type="ORF">NCTC7807_01663</name>
</gene>
<evidence type="ECO:0000256" key="2">
    <source>
        <dbReference type="ARBA" id="ARBA00022679"/>
    </source>
</evidence>
<name>A0A380N7U9_STRGR</name>
<dbReference type="InterPro" id="IPR014030">
    <property type="entry name" value="Ketoacyl_synth_N"/>
</dbReference>
<dbReference type="InterPro" id="IPR050091">
    <property type="entry name" value="PKS_NRPS_Biosynth_Enz"/>
</dbReference>
<dbReference type="Proteomes" id="UP000254150">
    <property type="component" value="Unassembled WGS sequence"/>
</dbReference>
<dbReference type="SUPFAM" id="SSF53901">
    <property type="entry name" value="Thiolase-like"/>
    <property type="match status" value="1"/>
</dbReference>
<evidence type="ECO:0000256" key="1">
    <source>
        <dbReference type="ARBA" id="ARBA00001957"/>
    </source>
</evidence>
<dbReference type="InterPro" id="IPR015083">
    <property type="entry name" value="NorB/c/GfsB-D-like_docking"/>
</dbReference>
<dbReference type="Pfam" id="PF08990">
    <property type="entry name" value="Docking"/>
    <property type="match status" value="1"/>
</dbReference>
<feature type="domain" description="Polyketide synthase NorB/C/GfsB-E-like docking" evidence="5">
    <location>
        <begin position="3"/>
        <end position="30"/>
    </location>
</feature>
<sequence>MPDDNKLVDYLKWVTADLHKTRRRLEEAEAHRREPIAIVGMACRLPGGVDTPEEYWRLLDEGRDGIAPFPPTAAGTSTR</sequence>
<comment type="cofactor">
    <cofactor evidence="1">
        <name>pantetheine 4'-phosphate</name>
        <dbReference type="ChEBI" id="CHEBI:47942"/>
    </cofactor>
</comment>
<keyword evidence="3" id="KW-0511">Multifunctional enzyme</keyword>
<dbReference type="EC" id="2.3.1.41" evidence="6"/>
<reference evidence="6 7" key="1">
    <citation type="submission" date="2018-06" db="EMBL/GenBank/DDBJ databases">
        <authorList>
            <consortium name="Pathogen Informatics"/>
            <person name="Doyle S."/>
        </authorList>
    </citation>
    <scope>NUCLEOTIDE SEQUENCE [LARGE SCALE GENOMIC DNA]</scope>
    <source>
        <strain evidence="6 7">NCTC7807</strain>
    </source>
</reference>
<accession>A0A380N7U9</accession>
<evidence type="ECO:0000259" key="4">
    <source>
        <dbReference type="Pfam" id="PF00109"/>
    </source>
</evidence>
<feature type="domain" description="Beta-ketoacyl synthase-like N-terminal" evidence="4">
    <location>
        <begin position="34"/>
        <end position="71"/>
    </location>
</feature>
<dbReference type="PANTHER" id="PTHR43775">
    <property type="entry name" value="FATTY ACID SYNTHASE"/>
    <property type="match status" value="1"/>
</dbReference>
<dbReference type="AlphaFoldDB" id="A0A380N7U9"/>
<evidence type="ECO:0000259" key="5">
    <source>
        <dbReference type="Pfam" id="PF08990"/>
    </source>
</evidence>
<organism evidence="6 7">
    <name type="scientific">Streptomyces griseus</name>
    <dbReference type="NCBI Taxonomy" id="1911"/>
    <lineage>
        <taxon>Bacteria</taxon>
        <taxon>Bacillati</taxon>
        <taxon>Actinomycetota</taxon>
        <taxon>Actinomycetes</taxon>
        <taxon>Kitasatosporales</taxon>
        <taxon>Streptomycetaceae</taxon>
        <taxon>Streptomyces</taxon>
    </lineage>
</organism>
<dbReference type="PANTHER" id="PTHR43775:SF51">
    <property type="entry name" value="INACTIVE PHENOLPHTHIOCEROL SYNTHESIS POLYKETIDE SYNTHASE TYPE I PKS1-RELATED"/>
    <property type="match status" value="1"/>
</dbReference>
<protein>
    <submittedName>
        <fullName evidence="6">FscF</fullName>
        <ecNumber evidence="6">2.3.1.41</ecNumber>
    </submittedName>
</protein>
<dbReference type="GO" id="GO:0006633">
    <property type="term" value="P:fatty acid biosynthetic process"/>
    <property type="evidence" value="ECO:0007669"/>
    <property type="project" value="TreeGrafter"/>
</dbReference>
<keyword evidence="6" id="KW-0012">Acyltransferase</keyword>
<dbReference type="GO" id="GO:0004312">
    <property type="term" value="F:fatty acid synthase activity"/>
    <property type="evidence" value="ECO:0007669"/>
    <property type="project" value="TreeGrafter"/>
</dbReference>